<keyword evidence="2" id="KW-1185">Reference proteome</keyword>
<accession>A0AAN7V348</accession>
<dbReference type="Proteomes" id="UP001305414">
    <property type="component" value="Unassembled WGS sequence"/>
</dbReference>
<dbReference type="EMBL" id="JAWHQM010000039">
    <property type="protein sequence ID" value="KAK5634204.1"/>
    <property type="molecule type" value="Genomic_DNA"/>
</dbReference>
<comment type="caution">
    <text evidence="1">The sequence shown here is derived from an EMBL/GenBank/DDBJ whole genome shotgun (WGS) entry which is preliminary data.</text>
</comment>
<proteinExistence type="predicted"/>
<organism evidence="1 2">
    <name type="scientific">Xylaria bambusicola</name>
    <dbReference type="NCBI Taxonomy" id="326684"/>
    <lineage>
        <taxon>Eukaryota</taxon>
        <taxon>Fungi</taxon>
        <taxon>Dikarya</taxon>
        <taxon>Ascomycota</taxon>
        <taxon>Pezizomycotina</taxon>
        <taxon>Sordariomycetes</taxon>
        <taxon>Xylariomycetidae</taxon>
        <taxon>Xylariales</taxon>
        <taxon>Xylariaceae</taxon>
        <taxon>Xylaria</taxon>
    </lineage>
</organism>
<name>A0AAN7V348_9PEZI</name>
<evidence type="ECO:0000313" key="1">
    <source>
        <dbReference type="EMBL" id="KAK5634204.1"/>
    </source>
</evidence>
<evidence type="ECO:0000313" key="2">
    <source>
        <dbReference type="Proteomes" id="UP001305414"/>
    </source>
</evidence>
<protein>
    <submittedName>
        <fullName evidence="1">Uncharacterized protein</fullName>
    </submittedName>
</protein>
<reference evidence="1 2" key="1">
    <citation type="submission" date="2023-10" db="EMBL/GenBank/DDBJ databases">
        <title>Draft genome sequence of Xylaria bambusicola isolate GMP-LS, the root and basal stem rot pathogen of sugarcane in Indonesia.</title>
        <authorList>
            <person name="Selvaraj P."/>
            <person name="Muralishankar V."/>
            <person name="Muruganantham S."/>
            <person name="Sp S."/>
            <person name="Haryani S."/>
            <person name="Lau K.J.X."/>
            <person name="Naqvi N.I."/>
        </authorList>
    </citation>
    <scope>NUCLEOTIDE SEQUENCE [LARGE SCALE GENOMIC DNA]</scope>
    <source>
        <strain evidence="1">GMP-LS</strain>
    </source>
</reference>
<gene>
    <name evidence="1" type="ORF">RRF57_009918</name>
</gene>
<dbReference type="AlphaFoldDB" id="A0AAN7V348"/>
<sequence>MSSAPRNAFETSRVSPNGNALTKFLIGRVEAETLLTMNDDDLTPLHLALERKRCDEGLIKLSKYL</sequence>